<dbReference type="InterPro" id="IPR027417">
    <property type="entry name" value="P-loop_NTPase"/>
</dbReference>
<name>A0A5P8KH23_9ACTN</name>
<dbReference type="InterPro" id="IPR041664">
    <property type="entry name" value="AAA_16"/>
</dbReference>
<dbReference type="Proteomes" id="UP000327294">
    <property type="component" value="Chromosome"/>
</dbReference>
<keyword evidence="1" id="KW-0547">Nucleotide-binding</keyword>
<dbReference type="Pfam" id="PF13191">
    <property type="entry name" value="AAA_16"/>
    <property type="match status" value="1"/>
</dbReference>
<dbReference type="PANTHER" id="PTHR16305">
    <property type="entry name" value="TESTICULAR SOLUBLE ADENYLYL CYCLASE"/>
    <property type="match status" value="1"/>
</dbReference>
<dbReference type="AlphaFoldDB" id="A0A5P8KH23"/>
<keyword evidence="5" id="KW-1185">Reference proteome</keyword>
<organism evidence="4 5">
    <name type="scientific">Streptomyces phaeolivaceus</name>
    <dbReference type="NCBI Taxonomy" id="2653200"/>
    <lineage>
        <taxon>Bacteria</taxon>
        <taxon>Bacillati</taxon>
        <taxon>Actinomycetota</taxon>
        <taxon>Actinomycetes</taxon>
        <taxon>Kitasatosporales</taxon>
        <taxon>Streptomycetaceae</taxon>
        <taxon>Streptomyces</taxon>
    </lineage>
</organism>
<dbReference type="GO" id="GO:0005737">
    <property type="term" value="C:cytoplasm"/>
    <property type="evidence" value="ECO:0007669"/>
    <property type="project" value="TreeGrafter"/>
</dbReference>
<dbReference type="PANTHER" id="PTHR16305:SF35">
    <property type="entry name" value="TRANSCRIPTIONAL ACTIVATOR DOMAIN"/>
    <property type="match status" value="1"/>
</dbReference>
<evidence type="ECO:0000256" key="2">
    <source>
        <dbReference type="ARBA" id="ARBA00022840"/>
    </source>
</evidence>
<dbReference type="CDD" id="cd06170">
    <property type="entry name" value="LuxR_C_like"/>
    <property type="match status" value="1"/>
</dbReference>
<evidence type="ECO:0000256" key="1">
    <source>
        <dbReference type="ARBA" id="ARBA00022741"/>
    </source>
</evidence>
<dbReference type="Pfam" id="PF00196">
    <property type="entry name" value="GerE"/>
    <property type="match status" value="1"/>
</dbReference>
<sequence length="923" mass="99052">MASGAPRRGPRGLRGRRGECGALDQVVAGAGAGQSQVLVLRGEPGVGKTALVEYLVGRAAGCRVLRAAGVESEMELAFAGLHQLCVPMLGQLDRLPEPQRDALAIAFGLRAGSAPDRFMVGLAVLSLLAEVAEERPLVCVVDDAQWLDRVSAQTLAFVARRLLAERVALVCAVRTSAPAPADDPLVGLRELVVRGLRDDDARALLDSAVPGRLDERVRDRIVAETRGNPLALLELTRGLTAAELAGGFGRPDARPLASQIEQSFLRRIGGLPDAAQRLLLAAAAEPVGDVPLLRRVAERLDIGADAAGAAEEAGLIEFGARVRFRHPLVRSAAYRAADPGVRRDVHRALAEATDPAFDSDRQAWHRAHAAVEPDEEVAGELERSAGRAQARGGVAAAAAFLRRATELTPDPATRGARASAAARAAFEAGAPDAALDLLAAAELGPLDKAQHARLARLRAQIVFARRRGGEALPLLLDAAGRLEQVDDGEAREAYLEAIGAAVFAGRLHGRVDVREVAEAARTAPRGSHPARPADLLLDGLATRFTEGHDKGAPVLKPALRAFRRAAGRDEDDAMRWLWLTWLVAGDLWDDEAWYELTTHAVRAARASGALNFLPLALGYRAAVHVHAGEFDLASALINESDNMTELTGNSPIAYPSLLLVAWRGEDAKAAELIRAAARDATAWGEGRAIGLAHYLLAVLNNGLGRYQDALDDAERAGEFEDLASGAFSLVELVEAGARSDAPEAAEAALRRLEERADASGTDWALGVLARSRALLHDGPAADALYREAVERLERSRITVHLARTHLVYGEWLRRENRRLDAREQLRTAYDMLRGFGATAFAERARRELLATGESVRQQTVDPREALTAQEAQIARLAADGRTNSEIGAELFISPRTVEWHLHKVFTKLDVNSRNKLRAALARI</sequence>
<dbReference type="GO" id="GO:0005524">
    <property type="term" value="F:ATP binding"/>
    <property type="evidence" value="ECO:0007669"/>
    <property type="project" value="UniProtKB-KW"/>
</dbReference>
<dbReference type="InterPro" id="IPR000792">
    <property type="entry name" value="Tscrpt_reg_LuxR_C"/>
</dbReference>
<dbReference type="SUPFAM" id="SSF52540">
    <property type="entry name" value="P-loop containing nucleoside triphosphate hydrolases"/>
    <property type="match status" value="1"/>
</dbReference>
<gene>
    <name evidence="4" type="ORF">F9278_44485</name>
</gene>
<feature type="domain" description="HTH luxR-type" evidence="3">
    <location>
        <begin position="859"/>
        <end position="923"/>
    </location>
</feature>
<dbReference type="EMBL" id="CP045096">
    <property type="protein sequence ID" value="QFR02059.1"/>
    <property type="molecule type" value="Genomic_DNA"/>
</dbReference>
<evidence type="ECO:0000259" key="3">
    <source>
        <dbReference type="PROSITE" id="PS50043"/>
    </source>
</evidence>
<dbReference type="InterPro" id="IPR036388">
    <property type="entry name" value="WH-like_DNA-bd_sf"/>
</dbReference>
<dbReference type="GO" id="GO:0004016">
    <property type="term" value="F:adenylate cyclase activity"/>
    <property type="evidence" value="ECO:0007669"/>
    <property type="project" value="TreeGrafter"/>
</dbReference>
<dbReference type="RefSeq" id="WP_152173380.1">
    <property type="nucleotide sequence ID" value="NZ_CP045096.1"/>
</dbReference>
<dbReference type="InterPro" id="IPR016032">
    <property type="entry name" value="Sig_transdc_resp-reg_C-effctor"/>
</dbReference>
<dbReference type="KEGG" id="sphv:F9278_44485"/>
<dbReference type="GO" id="GO:0006355">
    <property type="term" value="P:regulation of DNA-templated transcription"/>
    <property type="evidence" value="ECO:0007669"/>
    <property type="project" value="InterPro"/>
</dbReference>
<reference evidence="4 5" key="1">
    <citation type="submission" date="2019-10" db="EMBL/GenBank/DDBJ databases">
        <title>Streptomyces sp. strain GY16 isolated from leaves of Broussonetia papyrifera.</title>
        <authorList>
            <person name="Mo P."/>
        </authorList>
    </citation>
    <scope>NUCLEOTIDE SEQUENCE [LARGE SCALE GENOMIC DNA]</scope>
    <source>
        <strain evidence="4 5">GY16</strain>
    </source>
</reference>
<protein>
    <submittedName>
        <fullName evidence="4">AAA family ATPase</fullName>
    </submittedName>
</protein>
<proteinExistence type="predicted"/>
<accession>A0A5P8KH23</accession>
<dbReference type="Gene3D" id="1.10.10.10">
    <property type="entry name" value="Winged helix-like DNA-binding domain superfamily/Winged helix DNA-binding domain"/>
    <property type="match status" value="1"/>
</dbReference>
<dbReference type="SUPFAM" id="SSF46894">
    <property type="entry name" value="C-terminal effector domain of the bipartite response regulators"/>
    <property type="match status" value="1"/>
</dbReference>
<dbReference type="SUPFAM" id="SSF48452">
    <property type="entry name" value="TPR-like"/>
    <property type="match status" value="1"/>
</dbReference>
<dbReference type="GO" id="GO:0003677">
    <property type="term" value="F:DNA binding"/>
    <property type="evidence" value="ECO:0007669"/>
    <property type="project" value="InterPro"/>
</dbReference>
<dbReference type="SMART" id="SM00421">
    <property type="entry name" value="HTH_LUXR"/>
    <property type="match status" value="1"/>
</dbReference>
<dbReference type="PRINTS" id="PR00038">
    <property type="entry name" value="HTHLUXR"/>
</dbReference>
<keyword evidence="2" id="KW-0067">ATP-binding</keyword>
<dbReference type="InterPro" id="IPR011990">
    <property type="entry name" value="TPR-like_helical_dom_sf"/>
</dbReference>
<dbReference type="PROSITE" id="PS50043">
    <property type="entry name" value="HTH_LUXR_2"/>
    <property type="match status" value="1"/>
</dbReference>
<evidence type="ECO:0000313" key="4">
    <source>
        <dbReference type="EMBL" id="QFR02059.1"/>
    </source>
</evidence>
<evidence type="ECO:0000313" key="5">
    <source>
        <dbReference type="Proteomes" id="UP000327294"/>
    </source>
</evidence>